<organism evidence="1 2">
    <name type="scientific">Acinetobacter larvae</name>
    <dbReference type="NCBI Taxonomy" id="1789224"/>
    <lineage>
        <taxon>Bacteria</taxon>
        <taxon>Pseudomonadati</taxon>
        <taxon>Pseudomonadota</taxon>
        <taxon>Gammaproteobacteria</taxon>
        <taxon>Moraxellales</taxon>
        <taxon>Moraxellaceae</taxon>
        <taxon>Acinetobacter</taxon>
    </lineage>
</organism>
<dbReference type="STRING" id="1789224.BFG52_07980"/>
<reference evidence="1 2" key="1">
    <citation type="submission" date="2016-08" db="EMBL/GenBank/DDBJ databases">
        <authorList>
            <person name="Seilhamer J.J."/>
        </authorList>
    </citation>
    <scope>NUCLEOTIDE SEQUENCE [LARGE SCALE GENOMIC DNA]</scope>
    <source>
        <strain evidence="1 2">BRTC-1</strain>
    </source>
</reference>
<dbReference type="Proteomes" id="UP000093391">
    <property type="component" value="Chromosome"/>
</dbReference>
<dbReference type="AlphaFoldDB" id="A0A1B2LZE0"/>
<protein>
    <submittedName>
        <fullName evidence="1">Uncharacterized protein</fullName>
    </submittedName>
</protein>
<proteinExistence type="predicted"/>
<keyword evidence="2" id="KW-1185">Reference proteome</keyword>
<dbReference type="KEGG" id="ala:BFG52_07980"/>
<gene>
    <name evidence="1" type="ORF">BFG52_07980</name>
</gene>
<dbReference type="OrthoDB" id="6694145at2"/>
<dbReference type="EMBL" id="CP016895">
    <property type="protein sequence ID" value="AOA58304.1"/>
    <property type="molecule type" value="Genomic_DNA"/>
</dbReference>
<dbReference type="RefSeq" id="WP_067554468.1">
    <property type="nucleotide sequence ID" value="NZ_CP016895.1"/>
</dbReference>
<name>A0A1B2LZE0_9GAMM</name>
<sequence>MNTQFQAPSVDHWQQQNIQSFHEPALRMLNDMLERKKENLRRRGYNENNAAVTKEELARSMERYFRIANFLAQRIVKSMVNAGVVESFGSYVKPKVVRV</sequence>
<accession>A0A1B2LZE0</accession>
<evidence type="ECO:0000313" key="1">
    <source>
        <dbReference type="EMBL" id="AOA58304.1"/>
    </source>
</evidence>
<evidence type="ECO:0000313" key="2">
    <source>
        <dbReference type="Proteomes" id="UP000093391"/>
    </source>
</evidence>